<feature type="region of interest" description="Disordered" evidence="2">
    <location>
        <begin position="1300"/>
        <end position="1320"/>
    </location>
</feature>
<protein>
    <submittedName>
        <fullName evidence="3">(apollo) hypothetical protein</fullName>
    </submittedName>
</protein>
<proteinExistence type="predicted"/>
<feature type="repeat" description="Filamin" evidence="1">
    <location>
        <begin position="219"/>
        <end position="367"/>
    </location>
</feature>
<reference evidence="3" key="1">
    <citation type="submission" date="2021-04" db="EMBL/GenBank/DDBJ databases">
        <authorList>
            <person name="Tunstrom K."/>
        </authorList>
    </citation>
    <scope>NUCLEOTIDE SEQUENCE</scope>
</reference>
<feature type="region of interest" description="Disordered" evidence="2">
    <location>
        <begin position="1443"/>
        <end position="1532"/>
    </location>
</feature>
<feature type="compositionally biased region" description="Polar residues" evidence="2">
    <location>
        <begin position="1482"/>
        <end position="1520"/>
    </location>
</feature>
<evidence type="ECO:0000313" key="4">
    <source>
        <dbReference type="Proteomes" id="UP000691718"/>
    </source>
</evidence>
<dbReference type="EMBL" id="CAJQZP010000585">
    <property type="protein sequence ID" value="CAG4969830.1"/>
    <property type="molecule type" value="Genomic_DNA"/>
</dbReference>
<feature type="compositionally biased region" description="Low complexity" evidence="2">
    <location>
        <begin position="824"/>
        <end position="837"/>
    </location>
</feature>
<feature type="region of interest" description="Disordered" evidence="2">
    <location>
        <begin position="1620"/>
        <end position="1640"/>
    </location>
</feature>
<evidence type="ECO:0000313" key="3">
    <source>
        <dbReference type="EMBL" id="CAG4969830.1"/>
    </source>
</evidence>
<feature type="compositionally biased region" description="Polar residues" evidence="2">
    <location>
        <begin position="1308"/>
        <end position="1320"/>
    </location>
</feature>
<name>A0A8S3WQ09_PARAO</name>
<comment type="caution">
    <text evidence="3">The sequence shown here is derived from an EMBL/GenBank/DDBJ whole genome shotgun (WGS) entry which is preliminary data.</text>
</comment>
<evidence type="ECO:0000256" key="2">
    <source>
        <dbReference type="SAM" id="MobiDB-lite"/>
    </source>
</evidence>
<dbReference type="OrthoDB" id="10012602at2759"/>
<feature type="compositionally biased region" description="Polar residues" evidence="2">
    <location>
        <begin position="1451"/>
        <end position="1471"/>
    </location>
</feature>
<evidence type="ECO:0000256" key="1">
    <source>
        <dbReference type="PROSITE-ProRule" id="PRU00087"/>
    </source>
</evidence>
<dbReference type="Pfam" id="PF00630">
    <property type="entry name" value="Filamin"/>
    <property type="match status" value="1"/>
</dbReference>
<sequence>MSDSIKELCKKYEENVAEPHARSIGLFPIPEYPEFEAERGMWSTALDAILTTLRYLAPATLLTLLWSQQSFIFKLLKYINTAFRSLIFSNEEQKQTVLQWLSDYGPVRVDDLSTVWRNGWILCGVLDTALPGACAGHPPSSLSVRHAQSIADHYLGVEPVFSREELESNDTLSKNQEWRLTTYLDHLRQALSKITPPVTKPSLEKTYPENTQFTLDYIARGSGLTAAQINRPMYFKIYPTSQQSIDPGEITITIKGPEDTYGMKVVPPLLGKAQLIRQQLLDVRSQTSYTENALPLAHGATYFRSYGKNDMTKTYYVPKTKYNIDIDVELTTDHVKIGYIANLKGKYTISITSKGQNIIGSPFTITSSNNILGLLEKESFCLEDGEEIDIVDVKTDRKVVLRIVDFVTEKMLLKENGTLEKISEEEAKYLMENDVKIENIPNLNTRNLSNIPSIEFNESYKKFNKFNEIANKVLKMNNICKVFRDLSNDKEMVLKKGDVNFQTMNQQDIPDIVNSTLNEINVSSLMLTNKQDKIIIPEKISVSILTERTEFNETDNSGNNNNVSDKKDEITQFKILRDTSLEKDDTSMHAVLSPSNPFLTESHNLSNKKSLGECTTSKSESKEQTCDTLMKNAVEESEPLIDSNPFIDFDILEADQPKPPVFKIISEFSTYQDDSINVDSIPHNNMTKRIDNDLLNPFQSSKNQFSSDIEQNQFSSLPVTDFVIGAPVSLPPNIKSVSHETDTETIGKVYNENTIIPLGVLNPTTQPKIQSYDVIKNNRNTESDQTECSSINSNITDEMNDGNASPKKELRDSAYVSIDENHTSPDNNNNENNTSKETQSKQKCLNTQHIPLNIGPAERELWENCTELKEDNCNKIHDETTKLNKWDLKKLQFMPIFEEIDKKVSSDMKEAKSEKADTDSVTSAFAEINEMYDDYFPSSEKISSTNETKNHNSLEDLYETENKNEYVKSASEKESDVMRHGKQIGGKISEIQAHVTESVSVSQTLHVDKNEDSDEFSNRDEVKFRDKTYTNIVLEKKKYWDEKIRLIEAKDEESRAQQKKRRLSAKQLRHNDSLSKRRGKQIVKKYLNANESIQNQNKVNDIQQVEVIKYNSKISQIDEDYKGDKKRVKNWKAFWDNKLERENNETQISCFRTNSPKTRSSSTIKNDNVDETDIDSKTQANNSKTTLPVKQEIPEEVFKAFETSPKRFFGTSRKQILNKIDTFLGKPNAVEEPLIDNTKETYESGLVSSRISLFHNISQKEEIPLPWTQRKSQSSLNINPQNDNLSENYNNTILNNSTRYGKEKSESVNHSPSLHEQTINNENPLPEAVKSVSLNEKRSRITNQLYTKSTDETSYHRFENDFPHQDSYVQKTVKFINTQQPDQAINNSNNVYNLSNSKSEMDIFNKFANRSHDEDFDKYKSYDELPKINVKSFISLYEDVSKSSETKPMRKSNNTSLEGSVNPFKPTSSIFGTPDKKKPFENNVSLKKQNSTTVDETNTHQSELTGKVNLQGSSFNSAENLKTKDDSFESENISTNDFEKENTYISLSDIELEIVDNLSERSVEMSPERDVDIAPADYKSRFKMAKEYFQSLEELRVTKKPNKLNECELLLYNKSTESLTENKQIKQPKKKSKSHTMPSSQISEYFNQLQEQQNENKDHKPIKISEKFHVEDLFTDVMEGRFSRQGSLRGIPHKKAVLEAFRSMENISNHTLSPYEFAVTQLNDFTVENKMKNAQTYLSEYPYLPTTNPSEYHSRLDAKASGLISFKELLSKKVRRNSVPDLRLNPSFAVDL</sequence>
<keyword evidence="4" id="KW-1185">Reference proteome</keyword>
<organism evidence="3 4">
    <name type="scientific">Parnassius apollo</name>
    <name type="common">Apollo butterfly</name>
    <name type="synonym">Papilio apollo</name>
    <dbReference type="NCBI Taxonomy" id="110799"/>
    <lineage>
        <taxon>Eukaryota</taxon>
        <taxon>Metazoa</taxon>
        <taxon>Ecdysozoa</taxon>
        <taxon>Arthropoda</taxon>
        <taxon>Hexapoda</taxon>
        <taxon>Insecta</taxon>
        <taxon>Pterygota</taxon>
        <taxon>Neoptera</taxon>
        <taxon>Endopterygota</taxon>
        <taxon>Lepidoptera</taxon>
        <taxon>Glossata</taxon>
        <taxon>Ditrysia</taxon>
        <taxon>Papilionoidea</taxon>
        <taxon>Papilionidae</taxon>
        <taxon>Parnassiinae</taxon>
        <taxon>Parnassini</taxon>
        <taxon>Parnassius</taxon>
        <taxon>Parnassius</taxon>
    </lineage>
</organism>
<dbReference type="InterPro" id="IPR017868">
    <property type="entry name" value="Filamin/ABP280_repeat-like"/>
</dbReference>
<feature type="region of interest" description="Disordered" evidence="2">
    <location>
        <begin position="1052"/>
        <end position="1077"/>
    </location>
</feature>
<dbReference type="Proteomes" id="UP000691718">
    <property type="component" value="Unassembled WGS sequence"/>
</dbReference>
<accession>A0A8S3WQ09</accession>
<feature type="compositionally biased region" description="Basic residues" evidence="2">
    <location>
        <begin position="1057"/>
        <end position="1068"/>
    </location>
</feature>
<feature type="region of interest" description="Disordered" evidence="2">
    <location>
        <begin position="1151"/>
        <end position="1183"/>
    </location>
</feature>
<feature type="compositionally biased region" description="Polar residues" evidence="2">
    <location>
        <begin position="786"/>
        <end position="797"/>
    </location>
</feature>
<feature type="region of interest" description="Disordered" evidence="2">
    <location>
        <begin position="776"/>
        <end position="845"/>
    </location>
</feature>
<gene>
    <name evidence="3" type="ORF">PAPOLLO_LOCUS8172</name>
</gene>
<feature type="compositionally biased region" description="Polar residues" evidence="2">
    <location>
        <begin position="1151"/>
        <end position="1166"/>
    </location>
</feature>
<dbReference type="PROSITE" id="PS50194">
    <property type="entry name" value="FILAMIN_REPEAT"/>
    <property type="match status" value="1"/>
</dbReference>